<evidence type="ECO:0000256" key="2">
    <source>
        <dbReference type="ARBA" id="ARBA00008661"/>
    </source>
</evidence>
<feature type="transmembrane region" description="Helical" evidence="11">
    <location>
        <begin position="12"/>
        <end position="35"/>
    </location>
</feature>
<evidence type="ECO:0000256" key="9">
    <source>
        <dbReference type="ARBA" id="ARBA00023136"/>
    </source>
</evidence>
<name>A0AAV2U0A6_CALDB</name>
<dbReference type="SUPFAM" id="SSF53448">
    <property type="entry name" value="Nucleotide-diphospho-sugar transferases"/>
    <property type="match status" value="1"/>
</dbReference>
<keyword evidence="6 11" id="KW-0735">Signal-anchor</keyword>
<evidence type="ECO:0000313" key="13">
    <source>
        <dbReference type="Proteomes" id="UP001497525"/>
    </source>
</evidence>
<sequence>MSLLTFFIRRRYLVIVCLHINLLLAFLLYDILLTFSSINRKFLSLNVTNPNEKLVLITSKHNRWLALGQLNGSLFRVAYSAFQCSSLSLPTNTVRRRKSFQPLYRFVGSELYDYPLHVDAAEKVCRFRQGEVVSEGSHEDREFPLLITGETLCSNSVSGFIDLLILVKSPLNHTAERKIIRNSWGKMKCWKGKVVRLVFLVAFLDDHSQLASLTNESQEYGDIVQQKFYEDYHNTTYKIILGLKWGITFCAEAQWYLFADEDTFVNPRAISRYIDQMNSVQMPRVVAGCLIRRSAVLRNDRKPFKWSVDADLYPFSRYPPYVSGPAVLISADLALDLYVASRFTNYFPLDDVFLGLVMNKLLIRPLPIPYIYTLPVILSHLDNLRSIIVVHGFYEHKVKLWLWSHFKMNGRCKLEE</sequence>
<keyword evidence="7 11" id="KW-1133">Transmembrane helix</keyword>
<keyword evidence="5 11" id="KW-0812">Transmembrane</keyword>
<dbReference type="InterPro" id="IPR002659">
    <property type="entry name" value="Glyco_trans_31"/>
</dbReference>
<dbReference type="EC" id="2.4.1.-" evidence="11"/>
<evidence type="ECO:0000256" key="11">
    <source>
        <dbReference type="RuleBase" id="RU363063"/>
    </source>
</evidence>
<dbReference type="AlphaFoldDB" id="A0AAV2U0A6"/>
<dbReference type="PANTHER" id="PTHR11214">
    <property type="entry name" value="BETA-1,3-N-ACETYLGLUCOSAMINYLTRANSFERASE"/>
    <property type="match status" value="1"/>
</dbReference>
<comment type="similarity">
    <text evidence="2 11">Belongs to the glycosyltransferase 31 family.</text>
</comment>
<keyword evidence="4" id="KW-0808">Transferase</keyword>
<keyword evidence="10" id="KW-0325">Glycoprotein</keyword>
<protein>
    <recommendedName>
        <fullName evidence="11">Hexosyltransferase</fullName>
        <ecNumber evidence="11">2.4.1.-</ecNumber>
    </recommendedName>
</protein>
<organism evidence="12 13">
    <name type="scientific">Calicophoron daubneyi</name>
    <name type="common">Rumen fluke</name>
    <name type="synonym">Paramphistomum daubneyi</name>
    <dbReference type="NCBI Taxonomy" id="300641"/>
    <lineage>
        <taxon>Eukaryota</taxon>
        <taxon>Metazoa</taxon>
        <taxon>Spiralia</taxon>
        <taxon>Lophotrochozoa</taxon>
        <taxon>Platyhelminthes</taxon>
        <taxon>Trematoda</taxon>
        <taxon>Digenea</taxon>
        <taxon>Plagiorchiida</taxon>
        <taxon>Pronocephalata</taxon>
        <taxon>Paramphistomoidea</taxon>
        <taxon>Paramphistomidae</taxon>
        <taxon>Calicophoron</taxon>
    </lineage>
</organism>
<comment type="subcellular location">
    <subcellularLocation>
        <location evidence="1 11">Golgi apparatus membrane</location>
        <topology evidence="1 11">Single-pass type II membrane protein</topology>
    </subcellularLocation>
</comment>
<comment type="caution">
    <text evidence="12">The sequence shown here is derived from an EMBL/GenBank/DDBJ whole genome shotgun (WGS) entry which is preliminary data.</text>
</comment>
<evidence type="ECO:0000256" key="7">
    <source>
        <dbReference type="ARBA" id="ARBA00022989"/>
    </source>
</evidence>
<evidence type="ECO:0000256" key="6">
    <source>
        <dbReference type="ARBA" id="ARBA00022968"/>
    </source>
</evidence>
<gene>
    <name evidence="12" type="ORF">CDAUBV1_LOCUS17403</name>
</gene>
<dbReference type="PANTHER" id="PTHR11214:SF349">
    <property type="entry name" value="BETA-1,3-GALACTOSYLTRANSFERASE BRN"/>
    <property type="match status" value="1"/>
</dbReference>
<evidence type="ECO:0000256" key="1">
    <source>
        <dbReference type="ARBA" id="ARBA00004323"/>
    </source>
</evidence>
<dbReference type="GO" id="GO:0000139">
    <property type="term" value="C:Golgi membrane"/>
    <property type="evidence" value="ECO:0007669"/>
    <property type="project" value="UniProtKB-SubCell"/>
</dbReference>
<evidence type="ECO:0000256" key="10">
    <source>
        <dbReference type="ARBA" id="ARBA00023180"/>
    </source>
</evidence>
<dbReference type="GO" id="GO:0008194">
    <property type="term" value="F:UDP-glycosyltransferase activity"/>
    <property type="evidence" value="ECO:0007669"/>
    <property type="project" value="TreeGrafter"/>
</dbReference>
<reference evidence="12" key="1">
    <citation type="submission" date="2024-06" db="EMBL/GenBank/DDBJ databases">
        <authorList>
            <person name="Liu X."/>
            <person name="Lenzi L."/>
            <person name="Haldenby T S."/>
            <person name="Uol C."/>
        </authorList>
    </citation>
    <scope>NUCLEOTIDE SEQUENCE</scope>
</reference>
<dbReference type="Gene3D" id="3.90.550.50">
    <property type="match status" value="1"/>
</dbReference>
<evidence type="ECO:0000256" key="3">
    <source>
        <dbReference type="ARBA" id="ARBA00022676"/>
    </source>
</evidence>
<dbReference type="Proteomes" id="UP001497525">
    <property type="component" value="Unassembled WGS sequence"/>
</dbReference>
<accession>A0AAV2U0A6</accession>
<dbReference type="GO" id="GO:0006493">
    <property type="term" value="P:protein O-linked glycosylation"/>
    <property type="evidence" value="ECO:0007669"/>
    <property type="project" value="TreeGrafter"/>
</dbReference>
<evidence type="ECO:0000256" key="4">
    <source>
        <dbReference type="ARBA" id="ARBA00022679"/>
    </source>
</evidence>
<keyword evidence="8 11" id="KW-0333">Golgi apparatus</keyword>
<keyword evidence="3 11" id="KW-0328">Glycosyltransferase</keyword>
<keyword evidence="9 11" id="KW-0472">Membrane</keyword>
<dbReference type="InterPro" id="IPR029044">
    <property type="entry name" value="Nucleotide-diphossugar_trans"/>
</dbReference>
<evidence type="ECO:0000256" key="5">
    <source>
        <dbReference type="ARBA" id="ARBA00022692"/>
    </source>
</evidence>
<dbReference type="Pfam" id="PF01762">
    <property type="entry name" value="Galactosyl_T"/>
    <property type="match status" value="1"/>
</dbReference>
<evidence type="ECO:0000313" key="12">
    <source>
        <dbReference type="EMBL" id="CAL5142130.1"/>
    </source>
</evidence>
<dbReference type="GO" id="GO:0016758">
    <property type="term" value="F:hexosyltransferase activity"/>
    <property type="evidence" value="ECO:0007669"/>
    <property type="project" value="InterPro"/>
</dbReference>
<dbReference type="EMBL" id="CAXLJL010000967">
    <property type="protein sequence ID" value="CAL5142130.1"/>
    <property type="molecule type" value="Genomic_DNA"/>
</dbReference>
<dbReference type="FunFam" id="3.90.550.50:FF:000001">
    <property type="entry name" value="Hexosyltransferase"/>
    <property type="match status" value="1"/>
</dbReference>
<proteinExistence type="inferred from homology"/>
<evidence type="ECO:0000256" key="8">
    <source>
        <dbReference type="ARBA" id="ARBA00023034"/>
    </source>
</evidence>